<evidence type="ECO:0000313" key="2">
    <source>
        <dbReference type="Proteomes" id="UP001139981"/>
    </source>
</evidence>
<evidence type="ECO:0000313" key="1">
    <source>
        <dbReference type="EMBL" id="KAJ2891098.1"/>
    </source>
</evidence>
<organism evidence="1 2">
    <name type="scientific">Coemansia aciculifera</name>
    <dbReference type="NCBI Taxonomy" id="417176"/>
    <lineage>
        <taxon>Eukaryota</taxon>
        <taxon>Fungi</taxon>
        <taxon>Fungi incertae sedis</taxon>
        <taxon>Zoopagomycota</taxon>
        <taxon>Kickxellomycotina</taxon>
        <taxon>Kickxellomycetes</taxon>
        <taxon>Kickxellales</taxon>
        <taxon>Kickxellaceae</taxon>
        <taxon>Coemansia</taxon>
    </lineage>
</organism>
<dbReference type="EMBL" id="JANBVB010001095">
    <property type="protein sequence ID" value="KAJ2891098.1"/>
    <property type="molecule type" value="Genomic_DNA"/>
</dbReference>
<comment type="caution">
    <text evidence="1">The sequence shown here is derived from an EMBL/GenBank/DDBJ whole genome shotgun (WGS) entry which is preliminary data.</text>
</comment>
<proteinExistence type="predicted"/>
<accession>A0ACC1M1F4</accession>
<gene>
    <name evidence="1" type="primary">MAF1</name>
    <name evidence="1" type="ORF">IWW38_003769</name>
</gene>
<protein>
    <submittedName>
        <fullName evidence="1">RNA polymerase III-inhibiting protein maf1</fullName>
    </submittedName>
</protein>
<name>A0ACC1M1F4_9FUNG</name>
<keyword evidence="2" id="KW-1185">Reference proteome</keyword>
<reference evidence="1" key="1">
    <citation type="submission" date="2022-07" db="EMBL/GenBank/DDBJ databases">
        <title>Phylogenomic reconstructions and comparative analyses of Kickxellomycotina fungi.</title>
        <authorList>
            <person name="Reynolds N.K."/>
            <person name="Stajich J.E."/>
            <person name="Barry K."/>
            <person name="Grigoriev I.V."/>
            <person name="Crous P."/>
            <person name="Smith M.E."/>
        </authorList>
    </citation>
    <scope>NUCLEOTIDE SEQUENCE</scope>
    <source>
        <strain evidence="1">CBS 190363</strain>
    </source>
</reference>
<sequence>MKYLDVQSFRTINSRLSFPTTSGDRHVVGRVEAYSCKVAGADKKLYRFLENKYQDDLKEAKNLSPEQSSLTNIVSPFGPLTQSASRKTLFYLIATLNASFPDYDFSSLSADQFTKEPSPSFALKSINTTLLNVGCPTTLRTSRMWDSIDSIIEIDDCDVYSYMPAMESDPYEDEGPVWSFNYFFFNKNLKRIVFFTCRCVSNLEELEETSDQELIFGDLMNDPVKTEYYPTSQHALKSMTIGGGLKF</sequence>
<dbReference type="Proteomes" id="UP001139981">
    <property type="component" value="Unassembled WGS sequence"/>
</dbReference>